<dbReference type="Gene3D" id="3.40.630.30">
    <property type="match status" value="1"/>
</dbReference>
<evidence type="ECO:0000313" key="3">
    <source>
        <dbReference type="Proteomes" id="UP000012589"/>
    </source>
</evidence>
<dbReference type="PROSITE" id="PS51186">
    <property type="entry name" value="GNAT"/>
    <property type="match status" value="1"/>
</dbReference>
<protein>
    <recommendedName>
        <fullName evidence="1">N-acetyltransferase domain-containing protein</fullName>
    </recommendedName>
</protein>
<sequence>MVLRKLRDEDASGMMEWMHDKDIQKKFQFAAADRTMEDMLEFIHSASDVVEHGKSLHYAITEDGGEYLGTISLKNLDLHARNAEYAIVLRKKAQRCGLAACATEEILKKAFDDIALERVYLNVLKENTRAISLYEKSGFVYEGEFRNHLFLNGRYRTLKWYGILKEEYKQKNKVRSGR</sequence>
<dbReference type="EMBL" id="AQFT01000039">
    <property type="protein sequence ID" value="EMZ33737.1"/>
    <property type="molecule type" value="Genomic_DNA"/>
</dbReference>
<dbReference type="HOGENOM" id="CLU_013985_3_2_9"/>
<dbReference type="Pfam" id="PF13302">
    <property type="entry name" value="Acetyltransf_3"/>
    <property type="match status" value="1"/>
</dbReference>
<dbReference type="PANTHER" id="PTHR43415:SF3">
    <property type="entry name" value="GNAT-FAMILY ACETYLTRANSFERASE"/>
    <property type="match status" value="1"/>
</dbReference>
<dbReference type="SUPFAM" id="SSF55729">
    <property type="entry name" value="Acyl-CoA N-acyltransferases (Nat)"/>
    <property type="match status" value="1"/>
</dbReference>
<evidence type="ECO:0000313" key="2">
    <source>
        <dbReference type="EMBL" id="EMZ33737.1"/>
    </source>
</evidence>
<dbReference type="PATRIC" id="fig|1235802.3.peg.1364"/>
<organism evidence="2 3">
    <name type="scientific">Eubacterium plexicaudatum ASF492</name>
    <dbReference type="NCBI Taxonomy" id="1235802"/>
    <lineage>
        <taxon>Bacteria</taxon>
        <taxon>Bacillati</taxon>
        <taxon>Bacillota</taxon>
        <taxon>Clostridia</taxon>
        <taxon>Eubacteriales</taxon>
        <taxon>Eubacteriaceae</taxon>
        <taxon>Eubacterium</taxon>
    </lineage>
</organism>
<dbReference type="Proteomes" id="UP000012589">
    <property type="component" value="Unassembled WGS sequence"/>
</dbReference>
<feature type="domain" description="N-acetyltransferase" evidence="1">
    <location>
        <begin position="1"/>
        <end position="157"/>
    </location>
</feature>
<keyword evidence="3" id="KW-1185">Reference proteome</keyword>
<accession>N2AWU5</accession>
<dbReference type="eggNOG" id="COG1670">
    <property type="taxonomic scope" value="Bacteria"/>
</dbReference>
<dbReference type="InterPro" id="IPR000182">
    <property type="entry name" value="GNAT_dom"/>
</dbReference>
<dbReference type="InterPro" id="IPR016181">
    <property type="entry name" value="Acyl_CoA_acyltransferase"/>
</dbReference>
<evidence type="ECO:0000259" key="1">
    <source>
        <dbReference type="PROSITE" id="PS51186"/>
    </source>
</evidence>
<proteinExistence type="predicted"/>
<dbReference type="GO" id="GO:0016747">
    <property type="term" value="F:acyltransferase activity, transferring groups other than amino-acyl groups"/>
    <property type="evidence" value="ECO:0007669"/>
    <property type="project" value="InterPro"/>
</dbReference>
<gene>
    <name evidence="2" type="ORF">C823_01276</name>
</gene>
<name>N2AWU5_9FIRM</name>
<dbReference type="AlphaFoldDB" id="N2AWU5"/>
<dbReference type="PANTHER" id="PTHR43415">
    <property type="entry name" value="SPERMIDINE N(1)-ACETYLTRANSFERASE"/>
    <property type="match status" value="1"/>
</dbReference>
<reference evidence="2 3" key="1">
    <citation type="journal article" date="2014" name="Genome Announc.">
        <title>Draft genome sequences of the altered schaedler flora, a defined bacterial community from gnotobiotic mice.</title>
        <authorList>
            <person name="Wannemuehler M.J."/>
            <person name="Overstreet A.M."/>
            <person name="Ward D.V."/>
            <person name="Phillips G.J."/>
        </authorList>
    </citation>
    <scope>NUCLEOTIDE SEQUENCE [LARGE SCALE GENOMIC DNA]</scope>
    <source>
        <strain evidence="2 3">ASF492</strain>
    </source>
</reference>
<dbReference type="STRING" id="1235802.C823_01276"/>
<dbReference type="OrthoDB" id="1771422at2"/>
<comment type="caution">
    <text evidence="2">The sequence shown here is derived from an EMBL/GenBank/DDBJ whole genome shotgun (WGS) entry which is preliminary data.</text>
</comment>